<accession>A0AAD9YUS0</accession>
<comment type="caution">
    <text evidence="4">The sequence shown here is derived from an EMBL/GenBank/DDBJ whole genome shotgun (WGS) entry which is preliminary data.</text>
</comment>
<dbReference type="AlphaFoldDB" id="A0AAD9YUS0"/>
<organism evidence="4 5">
    <name type="scientific">Colletotrichum kahawae</name>
    <name type="common">Coffee berry disease fungus</name>
    <dbReference type="NCBI Taxonomy" id="34407"/>
    <lineage>
        <taxon>Eukaryota</taxon>
        <taxon>Fungi</taxon>
        <taxon>Dikarya</taxon>
        <taxon>Ascomycota</taxon>
        <taxon>Pezizomycotina</taxon>
        <taxon>Sordariomycetes</taxon>
        <taxon>Hypocreomycetidae</taxon>
        <taxon>Glomerellales</taxon>
        <taxon>Glomerellaceae</taxon>
        <taxon>Colletotrichum</taxon>
        <taxon>Colletotrichum gloeosporioides species complex</taxon>
    </lineage>
</organism>
<feature type="transmembrane region" description="Helical" evidence="2">
    <location>
        <begin position="168"/>
        <end position="189"/>
    </location>
</feature>
<keyword evidence="2" id="KW-0472">Membrane</keyword>
<feature type="signal peptide" evidence="3">
    <location>
        <begin position="1"/>
        <end position="18"/>
    </location>
</feature>
<feature type="transmembrane region" description="Helical" evidence="2">
    <location>
        <begin position="86"/>
        <end position="106"/>
    </location>
</feature>
<name>A0AAD9YUS0_COLKA</name>
<evidence type="ECO:0000313" key="4">
    <source>
        <dbReference type="EMBL" id="KAK2777840.1"/>
    </source>
</evidence>
<sequence>MFFMAVLFVCLITAIVPTAYFNWEAPGGYAPTASVPASNTRCFFSRKTAQAVWDSRVCPTPGDETHELPDGYHCVKQHLPLSTTTAYEGSIFSVTLLSTGFVLRFFKMSRTLSETANNGVCKTTSQWTMICLTTMLFWLLLASIWGSIRLYLARRSATVEGSENEWQFGQILPVFLLLGPLLAVIIPVIEMRTGGARSKLCGEDPKGIEQVLELIKERRNGRQYTRETREHRKADTDRIPTHET</sequence>
<protein>
    <recommendedName>
        <fullName evidence="6">Integral membrane protein</fullName>
    </recommendedName>
</protein>
<keyword evidence="5" id="KW-1185">Reference proteome</keyword>
<gene>
    <name evidence="4" type="ORF">CKAH01_11886</name>
</gene>
<evidence type="ECO:0000256" key="3">
    <source>
        <dbReference type="SAM" id="SignalP"/>
    </source>
</evidence>
<feature type="transmembrane region" description="Helical" evidence="2">
    <location>
        <begin position="127"/>
        <end position="148"/>
    </location>
</feature>
<dbReference type="EMBL" id="VYYT01000015">
    <property type="protein sequence ID" value="KAK2777840.1"/>
    <property type="molecule type" value="Genomic_DNA"/>
</dbReference>
<feature type="region of interest" description="Disordered" evidence="1">
    <location>
        <begin position="222"/>
        <end position="244"/>
    </location>
</feature>
<evidence type="ECO:0000256" key="2">
    <source>
        <dbReference type="SAM" id="Phobius"/>
    </source>
</evidence>
<reference evidence="4" key="1">
    <citation type="submission" date="2023-02" db="EMBL/GenBank/DDBJ databases">
        <title>Colletotrichum kahawae CIFC_Que2 genome sequencing and assembly.</title>
        <authorList>
            <person name="Baroncelli R."/>
        </authorList>
    </citation>
    <scope>NUCLEOTIDE SEQUENCE</scope>
    <source>
        <strain evidence="4">CIFC_Que2</strain>
    </source>
</reference>
<dbReference type="Proteomes" id="UP001281614">
    <property type="component" value="Unassembled WGS sequence"/>
</dbReference>
<evidence type="ECO:0000313" key="5">
    <source>
        <dbReference type="Proteomes" id="UP001281614"/>
    </source>
</evidence>
<keyword evidence="2" id="KW-0812">Transmembrane</keyword>
<feature type="chain" id="PRO_5042297251" description="Integral membrane protein" evidence="3">
    <location>
        <begin position="19"/>
        <end position="244"/>
    </location>
</feature>
<keyword evidence="3" id="KW-0732">Signal</keyword>
<evidence type="ECO:0000256" key="1">
    <source>
        <dbReference type="SAM" id="MobiDB-lite"/>
    </source>
</evidence>
<keyword evidence="2" id="KW-1133">Transmembrane helix</keyword>
<evidence type="ECO:0008006" key="6">
    <source>
        <dbReference type="Google" id="ProtNLM"/>
    </source>
</evidence>
<proteinExistence type="predicted"/>